<evidence type="ECO:0000256" key="2">
    <source>
        <dbReference type="ARBA" id="ARBA00022475"/>
    </source>
</evidence>
<accession>A0ABN6ZJ85</accession>
<evidence type="ECO:0000256" key="4">
    <source>
        <dbReference type="ARBA" id="ARBA00022989"/>
    </source>
</evidence>
<evidence type="ECO:0000256" key="1">
    <source>
        <dbReference type="ARBA" id="ARBA00022448"/>
    </source>
</evidence>
<feature type="transmembrane region" description="Helical" evidence="8">
    <location>
        <begin position="6"/>
        <end position="27"/>
    </location>
</feature>
<proteinExistence type="inferred from homology"/>
<dbReference type="PANTHER" id="PTHR35529:SF1">
    <property type="entry name" value="MANGANESE EFFLUX PUMP MNTP-RELATED"/>
    <property type="match status" value="1"/>
</dbReference>
<dbReference type="Proteomes" id="UP001432099">
    <property type="component" value="Chromosome"/>
</dbReference>
<keyword evidence="7 8" id="KW-0464">Manganese</keyword>
<dbReference type="Pfam" id="PF02659">
    <property type="entry name" value="Mntp"/>
    <property type="match status" value="1"/>
</dbReference>
<keyword evidence="5 8" id="KW-0406">Ion transport</keyword>
<keyword evidence="10" id="KW-1185">Reference proteome</keyword>
<name>A0ABN6ZJ85_9FIRM</name>
<dbReference type="InterPro" id="IPR003810">
    <property type="entry name" value="Mntp/YtaF"/>
</dbReference>
<comment type="subcellular location">
    <subcellularLocation>
        <location evidence="8">Cell membrane</location>
        <topology evidence="8">Multi-pass membrane protein</topology>
    </subcellularLocation>
</comment>
<keyword evidence="1 8" id="KW-0813">Transport</keyword>
<keyword evidence="2 8" id="KW-1003">Cell membrane</keyword>
<protein>
    <recommendedName>
        <fullName evidence="8">Putative manganese efflux pump MntP</fullName>
    </recommendedName>
</protein>
<feature type="transmembrane region" description="Helical" evidence="8">
    <location>
        <begin position="68"/>
        <end position="86"/>
    </location>
</feature>
<evidence type="ECO:0000256" key="5">
    <source>
        <dbReference type="ARBA" id="ARBA00023065"/>
    </source>
</evidence>
<evidence type="ECO:0000256" key="3">
    <source>
        <dbReference type="ARBA" id="ARBA00022692"/>
    </source>
</evidence>
<evidence type="ECO:0000256" key="7">
    <source>
        <dbReference type="ARBA" id="ARBA00023211"/>
    </source>
</evidence>
<dbReference type="HAMAP" id="MF_01521">
    <property type="entry name" value="MntP_pump"/>
    <property type="match status" value="1"/>
</dbReference>
<keyword evidence="6 8" id="KW-0472">Membrane</keyword>
<keyword evidence="4 8" id="KW-1133">Transmembrane helix</keyword>
<reference evidence="9" key="1">
    <citation type="journal article" date="2024" name="Int. J. Syst. Evol. Microbiol.">
        <title>Turicibacter faecis sp. nov., isolated from faeces of heart failure mouse model.</title>
        <authorList>
            <person name="Imamura Y."/>
            <person name="Motooka D."/>
            <person name="Nakajima Y."/>
            <person name="Ito S."/>
            <person name="Kitakaze M."/>
            <person name="Iida T."/>
            <person name="Nakamura S."/>
        </authorList>
    </citation>
    <scope>NUCLEOTIDE SEQUENCE</scope>
    <source>
        <strain evidence="9">TC023</strain>
    </source>
</reference>
<sequence>MGILTLIFIAVSLAMDAFTVSIAKGMSLKRSNSRQAAKVAVFFGGFQALMPLIGWICGQSFAKYIQTFTPWIALILLGAIGGKMLYEAFSHDGEEEENQGSLSVKSLTILAIATSIDALVVGVTFAFFDVNIVLAITIIGIITFIVSYIGVLLGKKIGKYLNNYAEIVGGIILILIGLSIFLNR</sequence>
<keyword evidence="3 8" id="KW-0812">Transmembrane</keyword>
<comment type="similarity">
    <text evidence="8">Belongs to the MntP (TC 9.B.29) family.</text>
</comment>
<feature type="transmembrane region" description="Helical" evidence="8">
    <location>
        <begin position="164"/>
        <end position="182"/>
    </location>
</feature>
<evidence type="ECO:0000313" key="10">
    <source>
        <dbReference type="Proteomes" id="UP001432099"/>
    </source>
</evidence>
<dbReference type="RefSeq" id="WP_338617604.1">
    <property type="nucleotide sequence ID" value="NZ_AP028127.1"/>
</dbReference>
<feature type="transmembrane region" description="Helical" evidence="8">
    <location>
        <begin position="107"/>
        <end position="126"/>
    </location>
</feature>
<dbReference type="PANTHER" id="PTHR35529">
    <property type="entry name" value="MANGANESE EFFLUX PUMP MNTP-RELATED"/>
    <property type="match status" value="1"/>
</dbReference>
<gene>
    <name evidence="9" type="primary">mntP2</name>
    <name evidence="8" type="synonym">mntP</name>
    <name evidence="9" type="ORF">T23_19620</name>
</gene>
<dbReference type="EMBL" id="AP028127">
    <property type="protein sequence ID" value="BEH91860.1"/>
    <property type="molecule type" value="Genomic_DNA"/>
</dbReference>
<evidence type="ECO:0000256" key="6">
    <source>
        <dbReference type="ARBA" id="ARBA00023136"/>
    </source>
</evidence>
<feature type="transmembrane region" description="Helical" evidence="8">
    <location>
        <begin position="132"/>
        <end position="152"/>
    </location>
</feature>
<organism evidence="9 10">
    <name type="scientific">Turicibacter faecis</name>
    <dbReference type="NCBI Taxonomy" id="2963365"/>
    <lineage>
        <taxon>Bacteria</taxon>
        <taxon>Bacillati</taxon>
        <taxon>Bacillota</taxon>
        <taxon>Erysipelotrichia</taxon>
        <taxon>Erysipelotrichales</taxon>
        <taxon>Turicibacteraceae</taxon>
        <taxon>Turicibacter</taxon>
    </lineage>
</organism>
<evidence type="ECO:0000256" key="8">
    <source>
        <dbReference type="HAMAP-Rule" id="MF_01521"/>
    </source>
</evidence>
<comment type="function">
    <text evidence="8">Probably functions as a manganese efflux pump.</text>
</comment>
<feature type="transmembrane region" description="Helical" evidence="8">
    <location>
        <begin position="39"/>
        <end position="62"/>
    </location>
</feature>
<dbReference type="InterPro" id="IPR022929">
    <property type="entry name" value="Put_MntP"/>
</dbReference>
<evidence type="ECO:0000313" key="9">
    <source>
        <dbReference type="EMBL" id="BEH91860.1"/>
    </source>
</evidence>